<feature type="compositionally biased region" description="Polar residues" evidence="1">
    <location>
        <begin position="158"/>
        <end position="183"/>
    </location>
</feature>
<keyword evidence="3" id="KW-1185">Reference proteome</keyword>
<dbReference type="AlphaFoldDB" id="A0A1J7J025"/>
<evidence type="ECO:0000313" key="3">
    <source>
        <dbReference type="Proteomes" id="UP000182658"/>
    </source>
</evidence>
<proteinExistence type="predicted"/>
<feature type="region of interest" description="Disordered" evidence="1">
    <location>
        <begin position="228"/>
        <end position="256"/>
    </location>
</feature>
<feature type="region of interest" description="Disordered" evidence="1">
    <location>
        <begin position="1"/>
        <end position="34"/>
    </location>
</feature>
<gene>
    <name evidence="2" type="ORF">CONLIGDRAFT_640030</name>
</gene>
<name>A0A1J7J025_9PEZI</name>
<dbReference type="EMBL" id="KV875094">
    <property type="protein sequence ID" value="OIW32861.1"/>
    <property type="molecule type" value="Genomic_DNA"/>
</dbReference>
<feature type="region of interest" description="Disordered" evidence="1">
    <location>
        <begin position="138"/>
        <end position="186"/>
    </location>
</feature>
<feature type="compositionally biased region" description="Basic and acidic residues" evidence="1">
    <location>
        <begin position="235"/>
        <end position="248"/>
    </location>
</feature>
<evidence type="ECO:0000313" key="2">
    <source>
        <dbReference type="EMBL" id="OIW32861.1"/>
    </source>
</evidence>
<accession>A0A1J7J025</accession>
<evidence type="ECO:0000256" key="1">
    <source>
        <dbReference type="SAM" id="MobiDB-lite"/>
    </source>
</evidence>
<organism evidence="2 3">
    <name type="scientific">Coniochaeta ligniaria NRRL 30616</name>
    <dbReference type="NCBI Taxonomy" id="1408157"/>
    <lineage>
        <taxon>Eukaryota</taxon>
        <taxon>Fungi</taxon>
        <taxon>Dikarya</taxon>
        <taxon>Ascomycota</taxon>
        <taxon>Pezizomycotina</taxon>
        <taxon>Sordariomycetes</taxon>
        <taxon>Sordariomycetidae</taxon>
        <taxon>Coniochaetales</taxon>
        <taxon>Coniochaetaceae</taxon>
        <taxon>Coniochaeta</taxon>
    </lineage>
</organism>
<dbReference type="InParanoid" id="A0A1J7J025"/>
<sequence>MSETNNSRSGVSRVADIPVSSTFEEEIERGERSRCEVDSNSEEVRLWKATRAERRAAALKAHEGIIKGPAIAYQIDQTLYAKAETRNAELTDEERAPLQSRGDAVGKALAHPEMQARLDEVATQNREGMAEIERHLDSHGVPWPKDIPRPSCRPAPSTLRSDQASISGDAVSNANTTNQSQPQRRLHLSRGYLEFRDKRLAALGSDQDSSLCNDPQVEAEIHRLWSAMSEEEQGEWDKKRRAHMMERLKRSRAGRN</sequence>
<protein>
    <submittedName>
        <fullName evidence="2">Uncharacterized protein</fullName>
    </submittedName>
</protein>
<dbReference type="OrthoDB" id="5245492at2759"/>
<dbReference type="Proteomes" id="UP000182658">
    <property type="component" value="Unassembled WGS sequence"/>
</dbReference>
<reference evidence="2 3" key="1">
    <citation type="submission" date="2016-10" db="EMBL/GenBank/DDBJ databases">
        <title>Draft genome sequence of Coniochaeta ligniaria NRRL30616, a lignocellulolytic fungus for bioabatement of inhibitors in plant biomass hydrolysates.</title>
        <authorList>
            <consortium name="DOE Joint Genome Institute"/>
            <person name="Jimenez D.J."/>
            <person name="Hector R.E."/>
            <person name="Riley R."/>
            <person name="Sun H."/>
            <person name="Grigoriev I.V."/>
            <person name="Van Elsas J.D."/>
            <person name="Nichols N.N."/>
        </authorList>
    </citation>
    <scope>NUCLEOTIDE SEQUENCE [LARGE SCALE GENOMIC DNA]</scope>
    <source>
        <strain evidence="2 3">NRRL 30616</strain>
    </source>
</reference>
<feature type="compositionally biased region" description="Polar residues" evidence="1">
    <location>
        <begin position="1"/>
        <end position="10"/>
    </location>
</feature>